<dbReference type="InterPro" id="IPR001460">
    <property type="entry name" value="PCN-bd_Tpept"/>
</dbReference>
<comment type="similarity">
    <text evidence="2">In the C-terminal section; belongs to the transpeptidase family.</text>
</comment>
<evidence type="ECO:0000256" key="3">
    <source>
        <dbReference type="ARBA" id="ARBA00007739"/>
    </source>
</evidence>
<evidence type="ECO:0000256" key="13">
    <source>
        <dbReference type="ARBA" id="ARBA00023268"/>
    </source>
</evidence>
<proteinExistence type="inferred from homology"/>
<dbReference type="FunFam" id="1.10.3810.10:FF:000001">
    <property type="entry name" value="Penicillin-binding protein 1A"/>
    <property type="match status" value="1"/>
</dbReference>
<dbReference type="InterPro" id="IPR012338">
    <property type="entry name" value="Beta-lactam/transpept-like"/>
</dbReference>
<dbReference type="GO" id="GO:0009252">
    <property type="term" value="P:peptidoglycan biosynthetic process"/>
    <property type="evidence" value="ECO:0007669"/>
    <property type="project" value="UniProtKB-KW"/>
</dbReference>
<comment type="catalytic activity">
    <reaction evidence="16">
        <text>[GlcNAc-(1-&gt;4)-Mur2Ac(oyl-L-Ala-gamma-D-Glu-L-Lys-D-Ala-D-Ala)](n)-di-trans,octa-cis-undecaprenyl diphosphate + beta-D-GlcNAc-(1-&gt;4)-Mur2Ac(oyl-L-Ala-gamma-D-Glu-L-Lys-D-Ala-D-Ala)-di-trans,octa-cis-undecaprenyl diphosphate = [GlcNAc-(1-&gt;4)-Mur2Ac(oyl-L-Ala-gamma-D-Glu-L-Lys-D-Ala-D-Ala)](n+1)-di-trans,octa-cis-undecaprenyl diphosphate + di-trans,octa-cis-undecaprenyl diphosphate + H(+)</text>
        <dbReference type="Rhea" id="RHEA:23708"/>
        <dbReference type="Rhea" id="RHEA-COMP:9602"/>
        <dbReference type="Rhea" id="RHEA-COMP:9603"/>
        <dbReference type="ChEBI" id="CHEBI:15378"/>
        <dbReference type="ChEBI" id="CHEBI:58405"/>
        <dbReference type="ChEBI" id="CHEBI:60033"/>
        <dbReference type="ChEBI" id="CHEBI:78435"/>
        <dbReference type="EC" id="2.4.99.28"/>
    </reaction>
</comment>
<dbReference type="GO" id="GO:0030288">
    <property type="term" value="C:outer membrane-bounded periplasmic space"/>
    <property type="evidence" value="ECO:0007669"/>
    <property type="project" value="TreeGrafter"/>
</dbReference>
<keyword evidence="17" id="KW-0812">Transmembrane</keyword>
<feature type="domain" description="Glycosyl transferase family 51" evidence="19">
    <location>
        <begin position="79"/>
        <end position="247"/>
    </location>
</feature>
<evidence type="ECO:0000256" key="6">
    <source>
        <dbReference type="ARBA" id="ARBA00022670"/>
    </source>
</evidence>
<dbReference type="Pfam" id="PF00905">
    <property type="entry name" value="Transpeptidase"/>
    <property type="match status" value="1"/>
</dbReference>
<feature type="domain" description="Penicillin-binding protein transpeptidase" evidence="18">
    <location>
        <begin position="342"/>
        <end position="612"/>
    </location>
</feature>
<dbReference type="SUPFAM" id="SSF53955">
    <property type="entry name" value="Lysozyme-like"/>
    <property type="match status" value="1"/>
</dbReference>
<keyword evidence="4" id="KW-1003">Cell membrane</keyword>
<gene>
    <name evidence="20" type="ORF">COU47_02475</name>
</gene>
<evidence type="ECO:0000256" key="15">
    <source>
        <dbReference type="ARBA" id="ARBA00034000"/>
    </source>
</evidence>
<dbReference type="EMBL" id="PFCO01000005">
    <property type="protein sequence ID" value="PIR69598.1"/>
    <property type="molecule type" value="Genomic_DNA"/>
</dbReference>
<dbReference type="GO" id="GO:0008955">
    <property type="term" value="F:peptidoglycan glycosyltransferase activity"/>
    <property type="evidence" value="ECO:0007669"/>
    <property type="project" value="UniProtKB-EC"/>
</dbReference>
<evidence type="ECO:0000256" key="8">
    <source>
        <dbReference type="ARBA" id="ARBA00022679"/>
    </source>
</evidence>
<dbReference type="PANTHER" id="PTHR32282">
    <property type="entry name" value="BINDING PROTEIN TRANSPEPTIDASE, PUTATIVE-RELATED"/>
    <property type="match status" value="1"/>
</dbReference>
<evidence type="ECO:0000256" key="10">
    <source>
        <dbReference type="ARBA" id="ARBA00022960"/>
    </source>
</evidence>
<keyword evidence="10" id="KW-0133">Cell shape</keyword>
<sequence length="869" mass="96487">MLPRIIKKRTIRKIKKVLFSHQFLSISIGVLFLCIAGFSVWVITLDIPDVSLFTDRKIEQSTKIYDNTGTVLLYDVHGSVKRTIIPFEDIPRNVKNATVAIEDSDFYNHHGISIEGIVRAFFTNILSGDLTGQGGSTITQQLIKNALFSSKKEYTRKLKEVILAIKIEQILSKEEILNLYLNEIPYGGQTYGIEAASQTFFGKPAKELTLAESAYLASLPQSPTYYSPYGLHKDALEKRKNIVLSRMNELGFISKEEAEVAMQKDVQFIGRADESLKAPHFVMYVLDLLGEKYGRDTVDTGGLKVTTSLNWELQQKAEDLTNQFVTDEEEKFGVFNAGMIGIDPKTGGIQVMVGSKDFWGEPKPDGCTSGVNCLFDPQVNTTISLRQPGSSFKPIVYTTALKEGYTPETVVFDLPTEFNPSCNANTQLNTYGEGSVCYAPGNYDNIFRGPMTFREALAQSVNIPAVKVLYLAGLTNSLSTARTLGISTLNDPNRYGLTLVLGGGEVKLLEMAGAYSVFANNGAKNTPTAILKVETNEGKTLEEYTPPQTQVLDPEIAHQINSMLSDNTARTPAFGERSYLYFPGRDVAAKTGTTNDYRDAWVVGYTPNFTLGVWFGNSDNTPMEKQVAGFIAAPLWNSFFTEALNTLPIENFTPPPPQKTQKPVLSGEWRGSYAYTIDSISGKLATEYTPTELQQQKVLTQIHSILYWVDKNNPQGDIPENPSKDPQFSLWEYAVRRWAESQHIQEQTTNDIPKEFDTIHRPEHKPSVSFTSPTPLTTHPGETLSFSIQANGNFPIKQIDVFIGNFFLGSVIVNQQKNTHTITKEIPFIDINGKTTLLVRVYDSVGNSNFTEKPITICNPGDPSGECTQ</sequence>
<evidence type="ECO:0000259" key="18">
    <source>
        <dbReference type="Pfam" id="PF00905"/>
    </source>
</evidence>
<dbReference type="Pfam" id="PF00912">
    <property type="entry name" value="Transgly"/>
    <property type="match status" value="1"/>
</dbReference>
<dbReference type="NCBIfam" id="TIGR02074">
    <property type="entry name" value="PBP_1a_fam"/>
    <property type="match status" value="1"/>
</dbReference>
<dbReference type="GO" id="GO:0071555">
    <property type="term" value="P:cell wall organization"/>
    <property type="evidence" value="ECO:0007669"/>
    <property type="project" value="UniProtKB-KW"/>
</dbReference>
<dbReference type="GO" id="GO:0006508">
    <property type="term" value="P:proteolysis"/>
    <property type="evidence" value="ECO:0007669"/>
    <property type="project" value="UniProtKB-KW"/>
</dbReference>
<keyword evidence="9" id="KW-0378">Hydrolase</keyword>
<comment type="caution">
    <text evidence="20">The sequence shown here is derived from an EMBL/GenBank/DDBJ whole genome shotgun (WGS) entry which is preliminary data.</text>
</comment>
<dbReference type="PANTHER" id="PTHR32282:SF11">
    <property type="entry name" value="PENICILLIN-BINDING PROTEIN 1B"/>
    <property type="match status" value="1"/>
</dbReference>
<name>A0A2H0TDF5_9BACT</name>
<dbReference type="GO" id="GO:0008658">
    <property type="term" value="F:penicillin binding"/>
    <property type="evidence" value="ECO:0007669"/>
    <property type="project" value="InterPro"/>
</dbReference>
<keyword evidence="11" id="KW-0573">Peptidoglycan synthesis</keyword>
<dbReference type="Gene3D" id="3.40.710.10">
    <property type="entry name" value="DD-peptidase/beta-lactamase superfamily"/>
    <property type="match status" value="1"/>
</dbReference>
<evidence type="ECO:0000313" key="20">
    <source>
        <dbReference type="EMBL" id="PIR69598.1"/>
    </source>
</evidence>
<evidence type="ECO:0000256" key="9">
    <source>
        <dbReference type="ARBA" id="ARBA00022801"/>
    </source>
</evidence>
<keyword evidence="12 17" id="KW-0472">Membrane</keyword>
<dbReference type="Proteomes" id="UP000231503">
    <property type="component" value="Unassembled WGS sequence"/>
</dbReference>
<dbReference type="InterPro" id="IPR050396">
    <property type="entry name" value="Glycosyltr_51/Transpeptidase"/>
</dbReference>
<keyword evidence="17" id="KW-1133">Transmembrane helix</keyword>
<feature type="transmembrane region" description="Helical" evidence="17">
    <location>
        <begin position="21"/>
        <end position="43"/>
    </location>
</feature>
<dbReference type="InterPro" id="IPR023346">
    <property type="entry name" value="Lysozyme-like_dom_sf"/>
</dbReference>
<dbReference type="AlphaFoldDB" id="A0A2H0TDF5"/>
<comment type="subcellular location">
    <subcellularLocation>
        <location evidence="1">Cell membrane</location>
    </subcellularLocation>
</comment>
<comment type="similarity">
    <text evidence="3">In the N-terminal section; belongs to the glycosyltransferase 51 family.</text>
</comment>
<dbReference type="InterPro" id="IPR036950">
    <property type="entry name" value="PBP_transglycosylase"/>
</dbReference>
<evidence type="ECO:0000256" key="11">
    <source>
        <dbReference type="ARBA" id="ARBA00022984"/>
    </source>
</evidence>
<dbReference type="Gene3D" id="1.10.3810.10">
    <property type="entry name" value="Biosynthetic peptidoglycan transglycosylase-like"/>
    <property type="match status" value="1"/>
</dbReference>
<keyword evidence="5" id="KW-0121">Carboxypeptidase</keyword>
<dbReference type="InterPro" id="IPR013783">
    <property type="entry name" value="Ig-like_fold"/>
</dbReference>
<evidence type="ECO:0000259" key="19">
    <source>
        <dbReference type="Pfam" id="PF00912"/>
    </source>
</evidence>
<dbReference type="Gene3D" id="2.60.40.10">
    <property type="entry name" value="Immunoglobulins"/>
    <property type="match status" value="1"/>
</dbReference>
<keyword evidence="6" id="KW-0645">Protease</keyword>
<evidence type="ECO:0000313" key="21">
    <source>
        <dbReference type="Proteomes" id="UP000231503"/>
    </source>
</evidence>
<keyword evidence="8" id="KW-0808">Transferase</keyword>
<evidence type="ECO:0000256" key="1">
    <source>
        <dbReference type="ARBA" id="ARBA00004236"/>
    </source>
</evidence>
<accession>A0A2H0TDF5</accession>
<evidence type="ECO:0000256" key="2">
    <source>
        <dbReference type="ARBA" id="ARBA00007090"/>
    </source>
</evidence>
<keyword evidence="13" id="KW-0511">Multifunctional enzyme</keyword>
<dbReference type="GO" id="GO:0008360">
    <property type="term" value="P:regulation of cell shape"/>
    <property type="evidence" value="ECO:0007669"/>
    <property type="project" value="UniProtKB-KW"/>
</dbReference>
<evidence type="ECO:0000256" key="14">
    <source>
        <dbReference type="ARBA" id="ARBA00023316"/>
    </source>
</evidence>
<reference evidence="21" key="1">
    <citation type="submission" date="2017-09" db="EMBL/GenBank/DDBJ databases">
        <title>Depth-based differentiation of microbial function through sediment-hosted aquifers and enrichment of novel symbionts in the deep terrestrial subsurface.</title>
        <authorList>
            <person name="Probst A.J."/>
            <person name="Ladd B."/>
            <person name="Jarett J.K."/>
            <person name="Geller-Mcgrath D.E."/>
            <person name="Sieber C.M.K."/>
            <person name="Emerson J.B."/>
            <person name="Anantharaman K."/>
            <person name="Thomas B.C."/>
            <person name="Malmstrom R."/>
            <person name="Stieglmeier M."/>
            <person name="Klingl A."/>
            <person name="Woyke T."/>
            <person name="Ryan C.M."/>
            <person name="Banfield J.F."/>
        </authorList>
    </citation>
    <scope>NUCLEOTIDE SEQUENCE [LARGE SCALE GENOMIC DNA]</scope>
</reference>
<dbReference type="GO" id="GO:0009002">
    <property type="term" value="F:serine-type D-Ala-D-Ala carboxypeptidase activity"/>
    <property type="evidence" value="ECO:0007669"/>
    <property type="project" value="UniProtKB-EC"/>
</dbReference>
<evidence type="ECO:0000256" key="7">
    <source>
        <dbReference type="ARBA" id="ARBA00022676"/>
    </source>
</evidence>
<dbReference type="SUPFAM" id="SSF56601">
    <property type="entry name" value="beta-lactamase/transpeptidase-like"/>
    <property type="match status" value="1"/>
</dbReference>
<evidence type="ECO:0000256" key="4">
    <source>
        <dbReference type="ARBA" id="ARBA00022475"/>
    </source>
</evidence>
<evidence type="ECO:0000256" key="12">
    <source>
        <dbReference type="ARBA" id="ARBA00023136"/>
    </source>
</evidence>
<dbReference type="InterPro" id="IPR001264">
    <property type="entry name" value="Glyco_trans_51"/>
</dbReference>
<keyword evidence="7" id="KW-0328">Glycosyltransferase</keyword>
<evidence type="ECO:0000256" key="16">
    <source>
        <dbReference type="ARBA" id="ARBA00049902"/>
    </source>
</evidence>
<evidence type="ECO:0000256" key="17">
    <source>
        <dbReference type="SAM" id="Phobius"/>
    </source>
</evidence>
<protein>
    <submittedName>
        <fullName evidence="20">Uncharacterized protein</fullName>
    </submittedName>
</protein>
<dbReference type="GO" id="GO:0005886">
    <property type="term" value="C:plasma membrane"/>
    <property type="evidence" value="ECO:0007669"/>
    <property type="project" value="UniProtKB-SubCell"/>
</dbReference>
<organism evidence="20 21">
    <name type="scientific">Candidatus Niyogibacteria bacterium CG10_big_fil_rev_8_21_14_0_10_46_36</name>
    <dbReference type="NCBI Taxonomy" id="1974726"/>
    <lineage>
        <taxon>Bacteria</taxon>
        <taxon>Candidatus Niyogiibacteriota</taxon>
    </lineage>
</organism>
<comment type="catalytic activity">
    <reaction evidence="15">
        <text>Preferential cleavage: (Ac)2-L-Lys-D-Ala-|-D-Ala. Also transpeptidation of peptidyl-alanyl moieties that are N-acyl substituents of D-alanine.</text>
        <dbReference type="EC" id="3.4.16.4"/>
    </reaction>
</comment>
<evidence type="ECO:0000256" key="5">
    <source>
        <dbReference type="ARBA" id="ARBA00022645"/>
    </source>
</evidence>
<keyword evidence="14" id="KW-0961">Cell wall biogenesis/degradation</keyword>